<gene>
    <name evidence="1" type="ORF">HMPREF1863_01017</name>
</gene>
<evidence type="ECO:0000313" key="2">
    <source>
        <dbReference type="Proteomes" id="UP000070442"/>
    </source>
</evidence>
<proteinExistence type="predicted"/>
<dbReference type="RefSeq" id="WP_157065085.1">
    <property type="nucleotide sequence ID" value="NZ_CALTYF010000015.1"/>
</dbReference>
<dbReference type="PATRIC" id="fig|755172.3.peg.976"/>
<dbReference type="STRING" id="755172.HMPREF1863_01017"/>
<organism evidence="1 2">
    <name type="scientific">Aedoeadaptatus coxii</name>
    <dbReference type="NCBI Taxonomy" id="755172"/>
    <lineage>
        <taxon>Bacteria</taxon>
        <taxon>Bacillati</taxon>
        <taxon>Bacillota</taxon>
        <taxon>Tissierellia</taxon>
        <taxon>Tissierellales</taxon>
        <taxon>Peptoniphilaceae</taxon>
        <taxon>Aedoeadaptatus</taxon>
    </lineage>
</organism>
<sequence length="45" mass="5346">MNIKTILKLLAFTKIFKALGHKPVRKASGGFLKKYFLWKALRRRR</sequence>
<keyword evidence="2" id="KW-1185">Reference proteome</keyword>
<evidence type="ECO:0000313" key="1">
    <source>
        <dbReference type="EMBL" id="KXB66635.1"/>
    </source>
</evidence>
<protein>
    <submittedName>
        <fullName evidence="1">Uncharacterized protein</fullName>
    </submittedName>
</protein>
<dbReference type="EMBL" id="LSDG01000027">
    <property type="protein sequence ID" value="KXB66635.1"/>
    <property type="molecule type" value="Genomic_DNA"/>
</dbReference>
<reference evidence="2" key="1">
    <citation type="submission" date="2016-01" db="EMBL/GenBank/DDBJ databases">
        <authorList>
            <person name="Mitreva M."/>
            <person name="Pepin K.H."/>
            <person name="Mihindukulasuriya K.A."/>
            <person name="Fulton R."/>
            <person name="Fronick C."/>
            <person name="O'Laughlin M."/>
            <person name="Miner T."/>
            <person name="Herter B."/>
            <person name="Rosa B.A."/>
            <person name="Cordes M."/>
            <person name="Tomlinson C."/>
            <person name="Wollam A."/>
            <person name="Palsikar V.B."/>
            <person name="Mardis E.R."/>
            <person name="Wilson R.K."/>
        </authorList>
    </citation>
    <scope>NUCLEOTIDE SEQUENCE [LARGE SCALE GENOMIC DNA]</scope>
    <source>
        <strain evidence="2">DNF00729</strain>
    </source>
</reference>
<accession>A0A134AG66</accession>
<comment type="caution">
    <text evidence="1">The sequence shown here is derived from an EMBL/GenBank/DDBJ whole genome shotgun (WGS) entry which is preliminary data.</text>
</comment>
<dbReference type="Proteomes" id="UP000070442">
    <property type="component" value="Unassembled WGS sequence"/>
</dbReference>
<dbReference type="AlphaFoldDB" id="A0A134AG66"/>
<name>A0A134AG66_9FIRM</name>